<dbReference type="SMART" id="SM00382">
    <property type="entry name" value="AAA"/>
    <property type="match status" value="3"/>
</dbReference>
<dbReference type="GO" id="GO:0005874">
    <property type="term" value="C:microtubule"/>
    <property type="evidence" value="ECO:0007669"/>
    <property type="project" value="UniProtKB-KW"/>
</dbReference>
<dbReference type="InterPro" id="IPR013602">
    <property type="entry name" value="Dynein_heavy_linker"/>
</dbReference>
<dbReference type="Gene3D" id="1.10.472.130">
    <property type="match status" value="1"/>
</dbReference>
<dbReference type="InterPro" id="IPR027417">
    <property type="entry name" value="P-loop_NTPase"/>
</dbReference>
<dbReference type="GO" id="GO:0008569">
    <property type="term" value="F:minus-end-directed microtubule motor activity"/>
    <property type="evidence" value="ECO:0007669"/>
    <property type="project" value="InterPro"/>
</dbReference>
<evidence type="ECO:0000256" key="9">
    <source>
        <dbReference type="ARBA" id="ARBA00023054"/>
    </source>
</evidence>
<keyword evidence="13" id="KW-0966">Cell projection</keyword>
<proteinExistence type="inferred from homology"/>
<feature type="domain" description="AAA+ ATPase" evidence="15">
    <location>
        <begin position="2022"/>
        <end position="2150"/>
    </location>
</feature>
<dbReference type="Gene3D" id="1.10.8.710">
    <property type="match status" value="1"/>
</dbReference>
<evidence type="ECO:0000256" key="14">
    <source>
        <dbReference type="SAM" id="Coils"/>
    </source>
</evidence>
<dbReference type="GO" id="GO:0031514">
    <property type="term" value="C:motile cilium"/>
    <property type="evidence" value="ECO:0007669"/>
    <property type="project" value="UniProtKB-ARBA"/>
</dbReference>
<evidence type="ECO:0000313" key="17">
    <source>
        <dbReference type="Proteomes" id="UP000549394"/>
    </source>
</evidence>
<accession>A0A7I8W4N1</accession>
<dbReference type="InterPro" id="IPR004273">
    <property type="entry name" value="Dynein_heavy_D6_P-loop"/>
</dbReference>
<keyword evidence="9 14" id="KW-0175">Coiled coil</keyword>
<dbReference type="InterPro" id="IPR042219">
    <property type="entry name" value="AAA_lid_11_sf"/>
</dbReference>
<dbReference type="Proteomes" id="UP000549394">
    <property type="component" value="Unassembled WGS sequence"/>
</dbReference>
<dbReference type="InterPro" id="IPR042228">
    <property type="entry name" value="Dynein_linker_3"/>
</dbReference>
<dbReference type="FunFam" id="1.20.140.100:FF:000001">
    <property type="entry name" value="dynein heavy chain 17, axonemal"/>
    <property type="match status" value="1"/>
</dbReference>
<dbReference type="PANTHER" id="PTHR22878">
    <property type="entry name" value="DYNEIN HEAVY CHAIN 6, AXONEMAL-LIKE-RELATED"/>
    <property type="match status" value="1"/>
</dbReference>
<dbReference type="Pfam" id="PF18199">
    <property type="entry name" value="Dynein_C"/>
    <property type="match status" value="1"/>
</dbReference>
<feature type="domain" description="AAA+ ATPase" evidence="15">
    <location>
        <begin position="2363"/>
        <end position="2511"/>
    </location>
</feature>
<keyword evidence="11" id="KW-0505">Motor protein</keyword>
<dbReference type="Gene3D" id="3.40.50.300">
    <property type="entry name" value="P-loop containing nucleotide triphosphate hydrolases"/>
    <property type="match status" value="5"/>
</dbReference>
<organism evidence="16 17">
    <name type="scientific">Dimorphilus gyrociliatus</name>
    <dbReference type="NCBI Taxonomy" id="2664684"/>
    <lineage>
        <taxon>Eukaryota</taxon>
        <taxon>Metazoa</taxon>
        <taxon>Spiralia</taxon>
        <taxon>Lophotrochozoa</taxon>
        <taxon>Annelida</taxon>
        <taxon>Polychaeta</taxon>
        <taxon>Polychaeta incertae sedis</taxon>
        <taxon>Dinophilidae</taxon>
        <taxon>Dimorphilus</taxon>
    </lineage>
</organism>
<dbReference type="Pfam" id="PF17852">
    <property type="entry name" value="Dynein_AAA_lid"/>
    <property type="match status" value="1"/>
</dbReference>
<dbReference type="Gene3D" id="1.10.8.720">
    <property type="entry name" value="Region D6 of dynein motor"/>
    <property type="match status" value="1"/>
</dbReference>
<dbReference type="InterPro" id="IPR024317">
    <property type="entry name" value="Dynein_heavy_chain_D4_dom"/>
</dbReference>
<comment type="similarity">
    <text evidence="2">Belongs to the dynein heavy chain family.</text>
</comment>
<feature type="domain" description="AAA+ ATPase" evidence="15">
    <location>
        <begin position="1740"/>
        <end position="1879"/>
    </location>
</feature>
<dbReference type="FunFam" id="3.40.50.300:FF:002141">
    <property type="entry name" value="Dynein heavy chain"/>
    <property type="match status" value="1"/>
</dbReference>
<dbReference type="FunFam" id="3.40.50.300:FF:000153">
    <property type="entry name" value="Dynein axonemal heavy chain 1"/>
    <property type="match status" value="1"/>
</dbReference>
<dbReference type="InterPro" id="IPR043157">
    <property type="entry name" value="Dynein_AAA1S"/>
</dbReference>
<keyword evidence="10" id="KW-0969">Cilium</keyword>
<dbReference type="GO" id="GO:0045505">
    <property type="term" value="F:dynein intermediate chain binding"/>
    <property type="evidence" value="ECO:0007669"/>
    <property type="project" value="InterPro"/>
</dbReference>
<evidence type="ECO:0000256" key="7">
    <source>
        <dbReference type="ARBA" id="ARBA00022840"/>
    </source>
</evidence>
<dbReference type="Pfam" id="PF18198">
    <property type="entry name" value="AAA_lid_11"/>
    <property type="match status" value="1"/>
</dbReference>
<dbReference type="Pfam" id="PF12781">
    <property type="entry name" value="AAA_9"/>
    <property type="match status" value="1"/>
</dbReference>
<evidence type="ECO:0000256" key="1">
    <source>
        <dbReference type="ARBA" id="ARBA00004430"/>
    </source>
</evidence>
<evidence type="ECO:0000256" key="2">
    <source>
        <dbReference type="ARBA" id="ARBA00008887"/>
    </source>
</evidence>
<dbReference type="Pfam" id="PF12775">
    <property type="entry name" value="AAA_7"/>
    <property type="match status" value="1"/>
</dbReference>
<keyword evidence="6" id="KW-0547">Nucleotide-binding</keyword>
<dbReference type="InterPro" id="IPR013594">
    <property type="entry name" value="Dynein_heavy_tail"/>
</dbReference>
<dbReference type="GO" id="GO:0005930">
    <property type="term" value="C:axoneme"/>
    <property type="evidence" value="ECO:0007669"/>
    <property type="project" value="UniProtKB-SubCell"/>
</dbReference>
<dbReference type="FunFam" id="3.40.50.300:FF:000044">
    <property type="entry name" value="Dynein heavy chain 5, axonemal"/>
    <property type="match status" value="1"/>
</dbReference>
<keyword evidence="5" id="KW-0677">Repeat</keyword>
<dbReference type="Pfam" id="PF17857">
    <property type="entry name" value="AAA_lid_1"/>
    <property type="match status" value="1"/>
</dbReference>
<dbReference type="Gene3D" id="1.20.920.30">
    <property type="match status" value="1"/>
</dbReference>
<dbReference type="GO" id="GO:0007018">
    <property type="term" value="P:microtubule-based movement"/>
    <property type="evidence" value="ECO:0007669"/>
    <property type="project" value="InterPro"/>
</dbReference>
<dbReference type="SUPFAM" id="SSF52540">
    <property type="entry name" value="P-loop containing nucleoside triphosphate hydrolases"/>
    <property type="match status" value="4"/>
</dbReference>
<dbReference type="InterPro" id="IPR043160">
    <property type="entry name" value="Dynein_C_barrel"/>
</dbReference>
<feature type="coiled-coil region" evidence="14">
    <location>
        <begin position="1133"/>
        <end position="1160"/>
    </location>
</feature>
<comment type="caution">
    <text evidence="16">The sequence shown here is derived from an EMBL/GenBank/DDBJ whole genome shotgun (WGS) entry which is preliminary data.</text>
</comment>
<comment type="subcellular location">
    <subcellularLocation>
        <location evidence="1">Cytoplasm</location>
        <location evidence="1">Cytoskeleton</location>
        <location evidence="1">Cilium axoneme</location>
    </subcellularLocation>
</comment>
<dbReference type="Pfam" id="PF08393">
    <property type="entry name" value="DHC_N2"/>
    <property type="match status" value="1"/>
</dbReference>
<name>A0A7I8W4N1_9ANNE</name>
<dbReference type="InterPro" id="IPR041658">
    <property type="entry name" value="AAA_lid_11"/>
</dbReference>
<dbReference type="InterPro" id="IPR035706">
    <property type="entry name" value="AAA_9"/>
</dbReference>
<dbReference type="Gene3D" id="3.10.490.20">
    <property type="match status" value="1"/>
</dbReference>
<dbReference type="InterPro" id="IPR041228">
    <property type="entry name" value="Dynein_C"/>
</dbReference>
<dbReference type="InterPro" id="IPR035699">
    <property type="entry name" value="AAA_6"/>
</dbReference>
<evidence type="ECO:0000256" key="11">
    <source>
        <dbReference type="ARBA" id="ARBA00023175"/>
    </source>
</evidence>
<gene>
    <name evidence="16" type="ORF">DGYR_LOCUS9655</name>
</gene>
<dbReference type="Pfam" id="PF12780">
    <property type="entry name" value="AAA_8"/>
    <property type="match status" value="1"/>
</dbReference>
<dbReference type="GO" id="GO:0005524">
    <property type="term" value="F:ATP binding"/>
    <property type="evidence" value="ECO:0007669"/>
    <property type="project" value="UniProtKB-KW"/>
</dbReference>
<evidence type="ECO:0000256" key="3">
    <source>
        <dbReference type="ARBA" id="ARBA00022490"/>
    </source>
</evidence>
<evidence type="ECO:0000256" key="12">
    <source>
        <dbReference type="ARBA" id="ARBA00023212"/>
    </source>
</evidence>
<dbReference type="FunFam" id="1.10.8.720:FF:000005">
    <property type="entry name" value="Dynein axonemal heavy chain 10"/>
    <property type="match status" value="1"/>
</dbReference>
<dbReference type="FunFam" id="3.40.50.300:FF:000049">
    <property type="entry name" value="Dynein, axonemal, heavy chain 5"/>
    <property type="match status" value="1"/>
</dbReference>
<dbReference type="FunFam" id="1.20.920.20:FF:000001">
    <property type="entry name" value="dynein heavy chain 2, axonemal"/>
    <property type="match status" value="1"/>
</dbReference>
<dbReference type="FunFam" id="1.10.8.710:FF:000001">
    <property type="entry name" value="Dynein axonemal heavy chain 2"/>
    <property type="match status" value="1"/>
</dbReference>
<dbReference type="PANTHER" id="PTHR22878:SF63">
    <property type="entry name" value="DYNEIN AXONEMAL HEAVY CHAIN 10"/>
    <property type="match status" value="1"/>
</dbReference>
<dbReference type="InterPro" id="IPR003593">
    <property type="entry name" value="AAA+_ATPase"/>
</dbReference>
<dbReference type="Pfam" id="PF12777">
    <property type="entry name" value="MT"/>
    <property type="match status" value="1"/>
</dbReference>
<dbReference type="Gene3D" id="1.20.58.1120">
    <property type="match status" value="1"/>
</dbReference>
<dbReference type="OrthoDB" id="10251809at2759"/>
<keyword evidence="4" id="KW-0493">Microtubule</keyword>
<dbReference type="InterPro" id="IPR041466">
    <property type="entry name" value="Dynein_AAA5_ext"/>
</dbReference>
<dbReference type="InterPro" id="IPR042222">
    <property type="entry name" value="Dynein_2_N"/>
</dbReference>
<feature type="coiled-coil region" evidence="14">
    <location>
        <begin position="3178"/>
        <end position="3240"/>
    </location>
</feature>
<dbReference type="Gene3D" id="1.20.140.100">
    <property type="entry name" value="Dynein heavy chain, N-terminal domain 2"/>
    <property type="match status" value="1"/>
</dbReference>
<dbReference type="Gene3D" id="6.10.140.1060">
    <property type="match status" value="1"/>
</dbReference>
<dbReference type="Pfam" id="PF03028">
    <property type="entry name" value="Dynein_heavy"/>
    <property type="match status" value="1"/>
</dbReference>
<keyword evidence="8" id="KW-0243">Dynein</keyword>
<feature type="coiled-coil region" evidence="14">
    <location>
        <begin position="1313"/>
        <end position="1340"/>
    </location>
</feature>
<dbReference type="GO" id="GO:0051959">
    <property type="term" value="F:dynein light intermediate chain binding"/>
    <property type="evidence" value="ECO:0007669"/>
    <property type="project" value="InterPro"/>
</dbReference>
<protein>
    <submittedName>
        <fullName evidence="16">DgyrCDS10220</fullName>
    </submittedName>
</protein>
<dbReference type="Gene3D" id="1.20.920.20">
    <property type="match status" value="1"/>
</dbReference>
<dbReference type="GO" id="GO:0030286">
    <property type="term" value="C:dynein complex"/>
    <property type="evidence" value="ECO:0007669"/>
    <property type="project" value="UniProtKB-KW"/>
</dbReference>
<keyword evidence="17" id="KW-1185">Reference proteome</keyword>
<keyword evidence="12" id="KW-0206">Cytoskeleton</keyword>
<evidence type="ECO:0000256" key="13">
    <source>
        <dbReference type="ARBA" id="ARBA00023273"/>
    </source>
</evidence>
<dbReference type="Pfam" id="PF12774">
    <property type="entry name" value="AAA_6"/>
    <property type="match status" value="1"/>
</dbReference>
<evidence type="ECO:0000313" key="16">
    <source>
        <dbReference type="EMBL" id="CAD5121743.1"/>
    </source>
</evidence>
<keyword evidence="3" id="KW-0963">Cytoplasm</keyword>
<dbReference type="EMBL" id="CAJFCJ010000015">
    <property type="protein sequence ID" value="CAD5121743.1"/>
    <property type="molecule type" value="Genomic_DNA"/>
</dbReference>
<evidence type="ECO:0000256" key="8">
    <source>
        <dbReference type="ARBA" id="ARBA00023017"/>
    </source>
</evidence>
<evidence type="ECO:0000256" key="6">
    <source>
        <dbReference type="ARBA" id="ARBA00022741"/>
    </source>
</evidence>
<dbReference type="FunFam" id="1.20.58.1120:FF:000008">
    <property type="entry name" value="Dynein heavy chain 10, axonemal"/>
    <property type="match status" value="1"/>
</dbReference>
<dbReference type="FunFam" id="1.20.1270.280:FF:000005">
    <property type="entry name" value="Dynein axonemal heavy chain 10"/>
    <property type="match status" value="1"/>
</dbReference>
<dbReference type="Gene3D" id="1.10.8.1220">
    <property type="match status" value="1"/>
</dbReference>
<reference evidence="16 17" key="1">
    <citation type="submission" date="2020-08" db="EMBL/GenBank/DDBJ databases">
        <authorList>
            <person name="Hejnol A."/>
        </authorList>
    </citation>
    <scope>NUCLEOTIDE SEQUENCE [LARGE SCALE GENOMIC DNA]</scope>
</reference>
<dbReference type="InterPro" id="IPR024743">
    <property type="entry name" value="Dynein_HC_stalk"/>
</dbReference>
<sequence>MNIEMLNNIQFGILNRAPIHTLYDVIEQIYDPLMKMKRASRKFYSFKSENLSHSDHSEQDNEYDDLPLLVSRFLDTISRTVSQLESEVLFKIPQNLFLSENLEENLENRELLKKIVDLGRQWKMLLQKALDDMPKTASNPSPMAEIEYWRERYSALNNLHEQLNVQDVKNILTILNYKDKTIGTIKEELSKFYTEAKDNVRFLSTLDRHFKNLAHSNFYIISYTIPSMLNTLRMIWIISRHYNQEKRMIPLLEKIAWQLIERVEISINYKTLFNEPVETILNKTSQARDIFTTWKESYFEVRALIEESNRESRWEFDRKKLFEKTDYMSRICQDLFDFAQTIQEFNNIFGPELKALTGNTKGIDNGLNKVKRLIQPLQELDFNFFDSKYKNKWKQLKNWFHFEVDAIEIDTKSLVDYSFKNLRSAEAAFDLLIKFECIRSRRSINEKMKEKMTDIIIQYGKEIDEIEKIFHRKKNTPPKIKDMTNTSGIIFWERLLFRKIKRTMLKFLSMDNLSNSDLLKLMKQKYLTVAKQLKSFEDEIYEQWKDNSENIIINLMRQSILSSPKHTIYIQDDDIKATFEVNFNVEFDPALKELIVEIKQLELMGFKIPELLRSLALQETHYLKKVDAMKSVIDRLKEITDRLDDDEKLLLANHINQLRNVFKPGLKRLNWCSLGVEEFILSCRKAIEQFESIGQQVLKIVDNISTKVNILETVKLCPNLYFGDPNDLTSRNYFLFVKKQLDDQYEILNRKYLSISQQLIKLESVIFRTNTGRRPEMKEYYRILERKLYRAVRNNICQNLKRLIIALKEPKFSLRAILTGSDVVLSPTAAELYKEVRQFVISILDDNDLKCRWQHGSCLECPPQKLENVEEEFIFSYYDDIINDNNINELANLIHCVIRNYLIDIQEYIRRWRKWRTLWRTDKETVFELWISKCPRFVQFDEKLLSYQSMINDLCILPKQRDIGCIRLLITPLTNSVIHHCRLWLKLYSNALYQQAKDEMKNIYEMICIKYIHLEEKPISTEKVMFILNIISNIQSSFSDQLAIIKITQEKYRMLKSYQLIQLTPLEDYLINQLDKSWEELLEHSKGINRKMITVKYKFRKITRERTRKFLVEVHSFTIKFDRKGPNSIQYNLDEGLNLLNIYKKEFDDLEKRKLEIVKEEKLFDLKISNFQILINLEKKIGNLLKIFHLYIELKRLDEIWSKILWIDLNLQSFSDNLFNIIKKFKQLSENIKQLNPSRKLLKLLDDYKELIPLFKELKNETIRERHWLILMEKTGENFNISPDCFCLKNIFDMNIHNIKSEIYDLVNGAIREQNIEKSIKSIEELLNNLKLNIIEYKRSKKGDKYYIFNSIEDTINLLEEQSINLQSISSSKFVRPFLRSINELEKVLMQISEVLDIWLVVQKKWLHLEAIFCTKDIRRQIPNEASKFDKHSNIFHEIMKTTRKDSNAKNSCLLPGRMDILVNLDKAFDTCQRYLNDYLDIKRQTFPRFYFLSDNELLSILGGVQPNSILEHVSKVFDNVSSLSFDQSFVKSMLSGDEEELILNNSISSQRPIEDWMNDLIEEMKTTNHKLIKLAIFNYCCSKVRIDWINEYQGAICLAASQVWRTWEIEDTFTKLQSNKNAMKSYLNKLETEINDLVQRILESIPENNRKKLNCLIIVDIHSRDIVNSLIRDNIVSGDEFEWESQLRFYWDKNTDNLIVNQCTGSFQYGYEYFGLAGRLVITPLTDRIYLTFTQALSMHLGGAPFGPAGTGKTETVKDLARALGLLCIVTNCSEGLDFKSIGKLLSGLCQCGCWGCFDEFNRINISVLSVISTQLTVIRQASIMNLKQFFFEGYEIMLRKNMGIFVTMNPCYSGRTELPESLKALFRPVVVMQPDIQQICQILLFSQGFHKAKQLAWKLVVLYDMSREQLSKQHHYDFGLRSIKVALLSAGKLKRKYQNRLTEELVLMKSLRDINLPKLINQDIELFNGLLSDLFPGLESPSFKDDQLDKAITESLIEQNLQIVANQIDKIKQFHQMISIRHSTMIVGPTNGGKSVIIKTLSRAYSKLGLRTKLSTINPKDRPVIELYGILDPSSRQWTDGLLSTLFREANKPCTDVNRNWIIFDGDVDAIWIENMNSVMDDNRLLTLANGERIKLVEECSLIFEVGDLQYASPATVSRCGMVFVEPDQLGYKPYWQSWLDKRPVDEQKEILKHLYNKYIDPLISYIFDVKRDERMGDRPNTIVKTDNVNMMDQLCYLLSSLLKVKEKNEMVIEAIFLQAIYWSFGATVMKDDQVKFDYYVKHLTHLPPNDNPIEVIPGYIPKAEKTLYDYYFDYSSRLWIPWINKVKKFSWLPGKKFKEILVPTIDTERADWLLNIHLRTNRRLLFVGETGSCKTATISDFLRSLDNERYTPLTMNFSSSTTSYEIQKNLEANTEKRTKNTLGPTLGKSLVVFIDDMNIPLVDNYGTQEPIAFLRLLFDEEGYYGRGNDSHWIHLKDIDFIAAMGKSGGGRNEINSRFLSRFSVINMTLPSDSSLFHIYSSILNGHLEGFSKDIQNSSSKITTMSINLYKNILASLLPTPTKFHYIFSLRDISRLYSGILSSSANYFKTLPQFLRLWRNECKRTFNDRLITTEDIEYVNNCIEASLDENFSNDLQDVLSDPILFGYYANNKFYQDSGNYGNVLDILNDILIDFYQLNDEKFVLFDYAIEHLTRLHRILSLDEGNALLIGFEGSGRRTIAKIACYISHCDLFEISLKRGYNEANFREDLKVLYKRLGLENKKIALFLTDNHILEEGFLEIINCILSTGNLQILFEEDEKDAIINQIRDEAISAGWPSNYELIWTYFSRKSASNLHTILCMSPAGDSLRNRCRNFPALINNMSMDWYLNWPKEALVSIAKSYVDLSDDHVAKLLKDSINDIQKKTINHMVIVHESSLNICKEYFNKFKKINFVTQKHYLDFIKTFTNLLQEKCLLNFKQSKRLSDGMMKLVEASNQIKGMNKQLEWQKSTLRKKTKKCDSLLSKLSEKSTVVEDKKKLTSIKANELDVQSSKLEVEKKEAELALASALPALEEARLALSNLRKDDVREIRSFAKPVYIIQRVCESIVVLNGIKEVSWRSAKTMMSEANFLKNLKDINVDNITNKQLHNVKLILKDPEMNLENMKEKSRAGYGLLQFVLAVVDYCEVYREIRPKRDRVEKLEKNFKNMKKDLDRLNLDLNFLEQENEKLKKMFEDANLEKMKLQKEAAIMERRLKAAKKLFQGLGSENERWTIEYNHLQDQRDKLIGDCLLSAAFLSYSSPFNPEFRQKLMKDIWINDLTKNGILYSKDFTVQNFLTNDVEVSHWISEGLPSDELSIENGILATKSSKFSLCIDPQQQAYHWIIKREKKNNLKICSSNDTDFLKQLELALKYGYPFLVKNLDENIDPIINNLLENGRNNDFNRKLLLFGDKEIEMDPNFRLYLNTNLSNPKFRPCFYSNAVVINYTVTTKGLEDQLLSVIVQFEKNELEDQKKRLIRETSENKRYLKDFENSLLRELSNSTGNMLDNSELLSTLENTKLKANEISDKLKLASKNTIEIDQLRDAYRPAAKRGAILFFILDELSLVNPMYQYSLNFYLEVFDYSLRKSMPDMNLKKRIENIKETLTYNVYLDACIGIFEKHKILFSFQIAAKLEADAGRVTDDEIEFFIRGNTEFEKTNDEENNPPFKWVPYQCWKDCCYLSKKFPNLFETLLENITDNEITWNKWYKSKMTEKLKFPTPFDKGLSLFQQLLLLRCFRVDRVYAAVTNYVVKIMGEKFVTSPIVNLENILERSNPNSPVVFILNPGATPISKLEQLAESIKYIGKNRLKALSLGQGQECTALSLLEIAISRGQWLLLQNCHLLLGCLDELEKYLQKVTNPHPHFRLWLTTAPVNNFPLSILRRSLKVVTEAPYGLKLNLRHTYSRITTNLTTSCSNSAFHPLLFVLAFFHGVVQERRKYGKIGWNVPYEFNESDFLVASNILSIYLNKLLKHPRLEIPWNSLKFLIGQITYGGRVTDSYDRRIIATYMDEYMGDFIFEKIQSFYFYKDSSICYKIPEPSKGQRAHKQMYVDYIESLPLTNSPEVYGLSLMAEIGYYTDATRDLWRNLAELRPTIDNKEYDLSVEDRLERIVDEILNQLPNLFGTLKLKGNLDKTLKPIAVVLFQELERFNLLREKIFRTLSELKRAIKGEDGMNEELDEVSSSLINDQIPNSWKRLAPETRKSLADWIIHLKLRSVQYLKWVEEEIQAIWLSGLHSPKSYLLSLIQSCSRYNGWSLDKSTFYTIVTDFKSTERLEEHLRVERSSEIWGSKSAFCGGYVTGLYLVGAGWDIERNTLKRIDPREFFTPLPILKIVPIEIHRLKLQNTIKTPVYVTSYRSNRLGDGLVFEADLHTTEHPSHAILKGLYLTLNKE</sequence>
<dbReference type="InterPro" id="IPR041589">
    <property type="entry name" value="DNAH3_AAA_lid_1"/>
</dbReference>
<evidence type="ECO:0000259" key="15">
    <source>
        <dbReference type="SMART" id="SM00382"/>
    </source>
</evidence>
<dbReference type="Gene3D" id="3.20.180.20">
    <property type="entry name" value="Dynein heavy chain, N-terminal domain 2"/>
    <property type="match status" value="1"/>
</dbReference>
<dbReference type="Gene3D" id="1.20.1270.280">
    <property type="match status" value="1"/>
</dbReference>
<dbReference type="Gene3D" id="1.10.287.2620">
    <property type="match status" value="1"/>
</dbReference>
<keyword evidence="7" id="KW-0067">ATP-binding</keyword>
<evidence type="ECO:0000256" key="4">
    <source>
        <dbReference type="ARBA" id="ARBA00022701"/>
    </source>
</evidence>
<dbReference type="FunFam" id="1.20.920.30:FF:000002">
    <property type="entry name" value="Dynein axonemal heavy chain 3"/>
    <property type="match status" value="1"/>
</dbReference>
<dbReference type="Pfam" id="PF08385">
    <property type="entry name" value="DHC_N1"/>
    <property type="match status" value="1"/>
</dbReference>
<evidence type="ECO:0000256" key="5">
    <source>
        <dbReference type="ARBA" id="ARBA00022737"/>
    </source>
</evidence>
<evidence type="ECO:0000256" key="10">
    <source>
        <dbReference type="ARBA" id="ARBA00023069"/>
    </source>
</evidence>
<dbReference type="InterPro" id="IPR026983">
    <property type="entry name" value="DHC"/>
</dbReference>
<dbReference type="FunFam" id="1.10.8.1220:FF:000001">
    <property type="entry name" value="Dynein axonemal heavy chain 5"/>
    <property type="match status" value="1"/>
</dbReference>